<evidence type="ECO:0000256" key="4">
    <source>
        <dbReference type="ARBA" id="ARBA00022840"/>
    </source>
</evidence>
<dbReference type="CDD" id="cd13970">
    <property type="entry name" value="ABC1_ADCK3"/>
    <property type="match status" value="1"/>
</dbReference>
<evidence type="ECO:0000256" key="1">
    <source>
        <dbReference type="ARBA" id="ARBA00009670"/>
    </source>
</evidence>
<evidence type="ECO:0000313" key="7">
    <source>
        <dbReference type="Proteomes" id="UP000610558"/>
    </source>
</evidence>
<keyword evidence="4" id="KW-0067">ATP-binding</keyword>
<dbReference type="InterPro" id="IPR011009">
    <property type="entry name" value="Kinase-like_dom_sf"/>
</dbReference>
<keyword evidence="7" id="KW-1185">Reference proteome</keyword>
<dbReference type="InterPro" id="IPR051409">
    <property type="entry name" value="Atypical_kinase_ADCK"/>
</dbReference>
<evidence type="ECO:0000259" key="5">
    <source>
        <dbReference type="Pfam" id="PF03109"/>
    </source>
</evidence>
<comment type="similarity">
    <text evidence="1">Belongs to the protein kinase superfamily. ADCK protein kinase family.</text>
</comment>
<dbReference type="InterPro" id="IPR004147">
    <property type="entry name" value="ABC1_dom"/>
</dbReference>
<dbReference type="GO" id="GO:0016301">
    <property type="term" value="F:kinase activity"/>
    <property type="evidence" value="ECO:0007669"/>
    <property type="project" value="UniProtKB-KW"/>
</dbReference>
<dbReference type="Pfam" id="PF03109">
    <property type="entry name" value="ABC1"/>
    <property type="match status" value="1"/>
</dbReference>
<comment type="caution">
    <text evidence="6">The sequence shown here is derived from an EMBL/GenBank/DDBJ whole genome shotgun (WGS) entry which is preliminary data.</text>
</comment>
<keyword evidence="2" id="KW-0808">Transferase</keyword>
<dbReference type="AlphaFoldDB" id="A0A927BZA5"/>
<evidence type="ECO:0000256" key="3">
    <source>
        <dbReference type="ARBA" id="ARBA00022741"/>
    </source>
</evidence>
<keyword evidence="3" id="KW-0547">Nucleotide-binding</keyword>
<gene>
    <name evidence="6" type="ORF">IB286_02185</name>
</gene>
<sequence length="456" mass="51356">MSKKDEGLSRLKTGGFSRRLELSKLGLKFGSRAIGQKLREQFSDNDEAHQQRRQQNIDWLIAELGKLKGSVVKIGQVMATYGDFVLPPEVADALHRLEDDTPPMAWSVIQKQLHCELGAERLAELDIDPTPLAAASLGQVHRATLKKTGAELCIKVQYPGVDTTIDADFGAVLTLLKLSRLLESTRNIDAWFEDVRELLHKEVDYEQERRDMDFVAQKLAADSRYIVPQSYPEYCTRRILTMSYEASEAVASDAVQALSQSRRNALGRSILGVFLNEVFCWKRLQTDPNFGNFRVRVDPQGEQDQLLLLDFGAMRMLSEPFATEFGEMLLAAYRKDRIVFLERAISLEFMKSHFPDSVLQNFADIGMDIAEPLRGVDDSVPSSATNSDGVYHWRQSNLPKRIAKQAMAASLSLYFALPPKDFLYVMRKLLGVYALIAQLDAQFDGEPVLKAVCQLD</sequence>
<dbReference type="PANTHER" id="PTHR43851:SF3">
    <property type="entry name" value="COENZYME Q8"/>
    <property type="match status" value="1"/>
</dbReference>
<dbReference type="GO" id="GO:0005524">
    <property type="term" value="F:ATP binding"/>
    <property type="evidence" value="ECO:0007669"/>
    <property type="project" value="UniProtKB-KW"/>
</dbReference>
<dbReference type="RefSeq" id="WP_190762015.1">
    <property type="nucleotide sequence ID" value="NZ_JACXLD010000001.1"/>
</dbReference>
<proteinExistence type="inferred from homology"/>
<dbReference type="Proteomes" id="UP000610558">
    <property type="component" value="Unassembled WGS sequence"/>
</dbReference>
<protein>
    <submittedName>
        <fullName evidence="6">AarF/ABC1/UbiB kinase family protein</fullName>
    </submittedName>
</protein>
<feature type="domain" description="ABC1 atypical kinase-like" evidence="5">
    <location>
        <begin position="96"/>
        <end position="337"/>
    </location>
</feature>
<dbReference type="InterPro" id="IPR034646">
    <property type="entry name" value="ADCK3_dom"/>
</dbReference>
<dbReference type="GO" id="GO:0006744">
    <property type="term" value="P:ubiquinone biosynthetic process"/>
    <property type="evidence" value="ECO:0007669"/>
    <property type="project" value="TreeGrafter"/>
</dbReference>
<name>A0A927BZA5_9GAMM</name>
<dbReference type="EMBL" id="JACXLD010000001">
    <property type="protein sequence ID" value="MBD2857799.1"/>
    <property type="molecule type" value="Genomic_DNA"/>
</dbReference>
<reference evidence="6" key="1">
    <citation type="submission" date="2020-09" db="EMBL/GenBank/DDBJ databases">
        <authorList>
            <person name="Yoon J.-W."/>
        </authorList>
    </citation>
    <scope>NUCLEOTIDE SEQUENCE</scope>
    <source>
        <strain evidence="6">KMU-158</strain>
    </source>
</reference>
<dbReference type="SUPFAM" id="SSF56112">
    <property type="entry name" value="Protein kinase-like (PK-like)"/>
    <property type="match status" value="1"/>
</dbReference>
<evidence type="ECO:0000256" key="2">
    <source>
        <dbReference type="ARBA" id="ARBA00022679"/>
    </source>
</evidence>
<accession>A0A927BZA5</accession>
<evidence type="ECO:0000313" key="6">
    <source>
        <dbReference type="EMBL" id="MBD2857799.1"/>
    </source>
</evidence>
<organism evidence="6 7">
    <name type="scientific">Spongiibacter pelagi</name>
    <dbReference type="NCBI Taxonomy" id="2760804"/>
    <lineage>
        <taxon>Bacteria</taxon>
        <taxon>Pseudomonadati</taxon>
        <taxon>Pseudomonadota</taxon>
        <taxon>Gammaproteobacteria</taxon>
        <taxon>Cellvibrionales</taxon>
        <taxon>Spongiibacteraceae</taxon>
        <taxon>Spongiibacter</taxon>
    </lineage>
</organism>
<keyword evidence="6" id="KW-0418">Kinase</keyword>
<dbReference type="PANTHER" id="PTHR43851">
    <property type="match status" value="1"/>
</dbReference>